<dbReference type="InterPro" id="IPR038063">
    <property type="entry name" value="Transpep_catalytic_dom"/>
</dbReference>
<evidence type="ECO:0000256" key="3">
    <source>
        <dbReference type="ARBA" id="ARBA00022960"/>
    </source>
</evidence>
<name>A0A0G0Z7F0_UNCC2</name>
<evidence type="ECO:0000256" key="6">
    <source>
        <dbReference type="PROSITE-ProRule" id="PRU01373"/>
    </source>
</evidence>
<dbReference type="Gene3D" id="2.40.440.10">
    <property type="entry name" value="L,D-transpeptidase catalytic domain-like"/>
    <property type="match status" value="1"/>
</dbReference>
<dbReference type="Pfam" id="PF03734">
    <property type="entry name" value="YkuD"/>
    <property type="match status" value="1"/>
</dbReference>
<evidence type="ECO:0000256" key="5">
    <source>
        <dbReference type="ARBA" id="ARBA00023316"/>
    </source>
</evidence>
<dbReference type="PANTHER" id="PTHR30582">
    <property type="entry name" value="L,D-TRANSPEPTIDASE"/>
    <property type="match status" value="1"/>
</dbReference>
<keyword evidence="8" id="KW-0812">Transmembrane</keyword>
<dbReference type="Pfam" id="PF12229">
    <property type="entry name" value="PG_binding_4"/>
    <property type="match status" value="1"/>
</dbReference>
<dbReference type="SUPFAM" id="SSF143985">
    <property type="entry name" value="L,D-transpeptidase pre-catalytic domain-like"/>
    <property type="match status" value="1"/>
</dbReference>
<dbReference type="Proteomes" id="UP000033869">
    <property type="component" value="Unassembled WGS sequence"/>
</dbReference>
<evidence type="ECO:0000256" key="2">
    <source>
        <dbReference type="ARBA" id="ARBA00022679"/>
    </source>
</evidence>
<evidence type="ECO:0000256" key="1">
    <source>
        <dbReference type="ARBA" id="ARBA00004752"/>
    </source>
</evidence>
<comment type="caution">
    <text evidence="10">The sequence shown here is derived from an EMBL/GenBank/DDBJ whole genome shotgun (WGS) entry which is preliminary data.</text>
</comment>
<dbReference type="GO" id="GO:0071555">
    <property type="term" value="P:cell wall organization"/>
    <property type="evidence" value="ECO:0007669"/>
    <property type="project" value="UniProtKB-UniRule"/>
</dbReference>
<keyword evidence="8" id="KW-0472">Membrane</keyword>
<organism evidence="10 11">
    <name type="scientific">candidate division CPR2 bacterium GW2011_GWC1_41_48</name>
    <dbReference type="NCBI Taxonomy" id="1618344"/>
    <lineage>
        <taxon>Bacteria</taxon>
        <taxon>Bacteria division CPR2</taxon>
    </lineage>
</organism>
<dbReference type="PROSITE" id="PS52029">
    <property type="entry name" value="LD_TPASE"/>
    <property type="match status" value="1"/>
</dbReference>
<keyword evidence="5 6" id="KW-0961">Cell wall biogenesis/degradation</keyword>
<accession>A0A0G0Z7F0</accession>
<feature type="domain" description="L,D-TPase catalytic" evidence="9">
    <location>
        <begin position="414"/>
        <end position="542"/>
    </location>
</feature>
<dbReference type="InterPro" id="IPR005490">
    <property type="entry name" value="LD_TPept_cat_dom"/>
</dbReference>
<dbReference type="EMBL" id="LCBL01000003">
    <property type="protein sequence ID" value="KKS08968.1"/>
    <property type="molecule type" value="Genomic_DNA"/>
</dbReference>
<evidence type="ECO:0000313" key="11">
    <source>
        <dbReference type="Proteomes" id="UP000033869"/>
    </source>
</evidence>
<reference evidence="10 11" key="1">
    <citation type="journal article" date="2015" name="Nature">
        <title>rRNA introns, odd ribosomes, and small enigmatic genomes across a large radiation of phyla.</title>
        <authorList>
            <person name="Brown C.T."/>
            <person name="Hug L.A."/>
            <person name="Thomas B.C."/>
            <person name="Sharon I."/>
            <person name="Castelle C.J."/>
            <person name="Singh A."/>
            <person name="Wilkins M.J."/>
            <person name="Williams K.H."/>
            <person name="Banfield J.F."/>
        </authorList>
    </citation>
    <scope>NUCLEOTIDE SEQUENCE [LARGE SCALE GENOMIC DNA]</scope>
</reference>
<dbReference type="UniPathway" id="UPA00219"/>
<feature type="region of interest" description="Disordered" evidence="7">
    <location>
        <begin position="41"/>
        <end position="63"/>
    </location>
</feature>
<keyword evidence="3 6" id="KW-0133">Cell shape</keyword>
<dbReference type="GO" id="GO:0071972">
    <property type="term" value="F:peptidoglycan L,D-transpeptidase activity"/>
    <property type="evidence" value="ECO:0007669"/>
    <property type="project" value="TreeGrafter"/>
</dbReference>
<comment type="pathway">
    <text evidence="1 6">Cell wall biogenesis; peptidoglycan biosynthesis.</text>
</comment>
<dbReference type="InterPro" id="IPR022029">
    <property type="entry name" value="YoaR-like_PG-bd"/>
</dbReference>
<evidence type="ECO:0000256" key="8">
    <source>
        <dbReference type="SAM" id="Phobius"/>
    </source>
</evidence>
<gene>
    <name evidence="10" type="ORF">UU65_C0003G0023</name>
</gene>
<dbReference type="PANTHER" id="PTHR30582:SF2">
    <property type="entry name" value="L,D-TRANSPEPTIDASE YCIB-RELATED"/>
    <property type="match status" value="1"/>
</dbReference>
<feature type="active site" description="Proton donor/acceptor" evidence="6">
    <location>
        <position position="497"/>
    </location>
</feature>
<dbReference type="GO" id="GO:0005576">
    <property type="term" value="C:extracellular region"/>
    <property type="evidence" value="ECO:0007669"/>
    <property type="project" value="TreeGrafter"/>
</dbReference>
<dbReference type="InterPro" id="IPR038054">
    <property type="entry name" value="LD_TPept-like_central_sf"/>
</dbReference>
<dbReference type="GO" id="GO:0008360">
    <property type="term" value="P:regulation of cell shape"/>
    <property type="evidence" value="ECO:0007669"/>
    <property type="project" value="UniProtKB-UniRule"/>
</dbReference>
<dbReference type="GO" id="GO:0018104">
    <property type="term" value="P:peptidoglycan-protein cross-linking"/>
    <property type="evidence" value="ECO:0007669"/>
    <property type="project" value="TreeGrafter"/>
</dbReference>
<dbReference type="GO" id="GO:0016740">
    <property type="term" value="F:transferase activity"/>
    <property type="evidence" value="ECO:0007669"/>
    <property type="project" value="UniProtKB-KW"/>
</dbReference>
<protein>
    <recommendedName>
        <fullName evidence="9">L,D-TPase catalytic domain-containing protein</fullName>
    </recommendedName>
</protein>
<keyword evidence="4 6" id="KW-0573">Peptidoglycan synthesis</keyword>
<evidence type="ECO:0000256" key="4">
    <source>
        <dbReference type="ARBA" id="ARBA00022984"/>
    </source>
</evidence>
<evidence type="ECO:0000259" key="9">
    <source>
        <dbReference type="PROSITE" id="PS52029"/>
    </source>
</evidence>
<proteinExistence type="predicted"/>
<dbReference type="AlphaFoldDB" id="A0A0G0Z7F0"/>
<dbReference type="SUPFAM" id="SSF141523">
    <property type="entry name" value="L,D-transpeptidase catalytic domain-like"/>
    <property type="match status" value="1"/>
</dbReference>
<dbReference type="Gene3D" id="3.10.20.800">
    <property type="match status" value="1"/>
</dbReference>
<feature type="active site" description="Nucleophile" evidence="6">
    <location>
        <position position="518"/>
    </location>
</feature>
<evidence type="ECO:0000256" key="7">
    <source>
        <dbReference type="SAM" id="MobiDB-lite"/>
    </source>
</evidence>
<feature type="transmembrane region" description="Helical" evidence="8">
    <location>
        <begin position="78"/>
        <end position="103"/>
    </location>
</feature>
<sequence length="543" mass="61235">MGRKVLDIVKPKRGRGDFFVSDKSRADSSLNYDINDNTDTEAKSVKKLNDDKEQKHHNEPIEKELQKKTKIKPKKKRVLIFKVASVFIILLFLVGLPSVTFIYQNAYAGMVMTDAYLLNESLLGKNPEEIRSIINKKIDDFRITIRSGDFEKTYGLKELGIKDNSETVITKAISYGRDSNIFNNHFLAAKEIYKKYVAGDSQDKEKLELKFIVSEDVLEEEISDIFPNLSKGENVVIESVDSIAQSSGLEEDFYKELFAYQLSRGLEKIGKVTGSCGSIDSEFLADVKALVNREIVLKDEDKSMILGPNEIAKFLTFDKDLNPSLDEKKLEVFIQSDIAKKFNVPSEDKKMRVENLSKEIEVTPGKAGWEVDASFLKSKIMGAIEDDEDLIVVKMNQVAPKVVKENVIVPDWNKKIDINLTTQAMTVSVKDGEGYKETASWKVTTGKRSTPTPTGTTYVMNKTPVTRMTGGIPGVDYYDLPNIHWVTYFRDGGYAVHEAYWRRAFGGQDYVWSGSHGCVNAPIDVAKFIYDWAPIGTPVIVHY</sequence>
<keyword evidence="8" id="KW-1133">Transmembrane helix</keyword>
<keyword evidence="2" id="KW-0808">Transferase</keyword>
<dbReference type="CDD" id="cd16913">
    <property type="entry name" value="YkuD_like"/>
    <property type="match status" value="1"/>
</dbReference>
<dbReference type="InterPro" id="IPR050979">
    <property type="entry name" value="LD-transpeptidase"/>
</dbReference>
<evidence type="ECO:0000313" key="10">
    <source>
        <dbReference type="EMBL" id="KKS08968.1"/>
    </source>
</evidence>